<proteinExistence type="predicted"/>
<dbReference type="PaxDb" id="67767-A0A0J7MWM9"/>
<protein>
    <submittedName>
        <fullName evidence="1">Uncharacterized protein</fullName>
    </submittedName>
</protein>
<reference evidence="1 2" key="1">
    <citation type="submission" date="2015-04" db="EMBL/GenBank/DDBJ databases">
        <title>Lasius niger genome sequencing.</title>
        <authorList>
            <person name="Konorov E.A."/>
            <person name="Nikitin M.A."/>
            <person name="Kirill M.V."/>
            <person name="Chang P."/>
        </authorList>
    </citation>
    <scope>NUCLEOTIDE SEQUENCE [LARGE SCALE GENOMIC DNA]</scope>
    <source>
        <tissue evidence="1">Whole</tissue>
    </source>
</reference>
<dbReference type="EMBL" id="LBMM01015302">
    <property type="protein sequence ID" value="KMQ84865.1"/>
    <property type="molecule type" value="Genomic_DNA"/>
</dbReference>
<sequence>MPVELHTGIEEPLKIDQRLEPIKTIEEEEEDPEDVDEIVERRIEVARQTLKARAQQRKIQTDKHGEAEVYEEGSKVWIKLYRRSDANRRLTRKIHQVYDGPYRIRQEVRRNAYLIEDEEGNTLGTFNSRQIKPHREAKLKATAGINMMKAEKEIKKISRKEVSEFTKNMLRKGKKNNEEE</sequence>
<accession>A0A0J7MWM9</accession>
<comment type="caution">
    <text evidence="1">The sequence shown here is derived from an EMBL/GenBank/DDBJ whole genome shotgun (WGS) entry which is preliminary data.</text>
</comment>
<dbReference type="AlphaFoldDB" id="A0A0J7MWM9"/>
<evidence type="ECO:0000313" key="1">
    <source>
        <dbReference type="EMBL" id="KMQ84865.1"/>
    </source>
</evidence>
<name>A0A0J7MWM9_LASNI</name>
<dbReference type="Proteomes" id="UP000036403">
    <property type="component" value="Unassembled WGS sequence"/>
</dbReference>
<organism evidence="1 2">
    <name type="scientific">Lasius niger</name>
    <name type="common">Black garden ant</name>
    <dbReference type="NCBI Taxonomy" id="67767"/>
    <lineage>
        <taxon>Eukaryota</taxon>
        <taxon>Metazoa</taxon>
        <taxon>Ecdysozoa</taxon>
        <taxon>Arthropoda</taxon>
        <taxon>Hexapoda</taxon>
        <taxon>Insecta</taxon>
        <taxon>Pterygota</taxon>
        <taxon>Neoptera</taxon>
        <taxon>Endopterygota</taxon>
        <taxon>Hymenoptera</taxon>
        <taxon>Apocrita</taxon>
        <taxon>Aculeata</taxon>
        <taxon>Formicoidea</taxon>
        <taxon>Formicidae</taxon>
        <taxon>Formicinae</taxon>
        <taxon>Lasius</taxon>
        <taxon>Lasius</taxon>
    </lineage>
</organism>
<evidence type="ECO:0000313" key="2">
    <source>
        <dbReference type="Proteomes" id="UP000036403"/>
    </source>
</evidence>
<gene>
    <name evidence="1" type="ORF">RF55_16987</name>
</gene>
<keyword evidence="2" id="KW-1185">Reference proteome</keyword>
<dbReference type="OrthoDB" id="7555155at2759"/>